<dbReference type="RefSeq" id="XP_021882820.1">
    <property type="nucleotide sequence ID" value="XM_022028675.1"/>
</dbReference>
<sequence length="304" mass="34103">MLLTMATKRAHIIDLISDGGFMVCLTDDEVDFALEDNAFRRFRIQLYGPSERKNAGKDPVVGHQIRAHTADVVVEMVDGFQLITLETSKILTAQKIATDSLAMGPSQPYHHLTNQQATDVADLTHLLSAEKHLGPLSPAPELYAASEQKYSPGLCSEIRVEPSSPQHEEVAVVPALADVSKSSDHADMQRQATLPIPEEAIDFKLTEYKPFNPEPWARAIAEHQARTSKNFQAIAQTLDSINAELQFILSEFLIRQYEKTAETLKLDHELITQQEQEQERMLAQMMSFMNAMRDAFQIFDQPGK</sequence>
<name>A0A1Y2GS01_9FUNG</name>
<dbReference type="InParanoid" id="A0A1Y2GS01"/>
<gene>
    <name evidence="1" type="ORF">BCR41DRAFT_394819</name>
</gene>
<organism evidence="1 2">
    <name type="scientific">Lobosporangium transversale</name>
    <dbReference type="NCBI Taxonomy" id="64571"/>
    <lineage>
        <taxon>Eukaryota</taxon>
        <taxon>Fungi</taxon>
        <taxon>Fungi incertae sedis</taxon>
        <taxon>Mucoromycota</taxon>
        <taxon>Mortierellomycotina</taxon>
        <taxon>Mortierellomycetes</taxon>
        <taxon>Mortierellales</taxon>
        <taxon>Mortierellaceae</taxon>
        <taxon>Lobosporangium</taxon>
    </lineage>
</organism>
<proteinExistence type="predicted"/>
<accession>A0A1Y2GS01</accession>
<evidence type="ECO:0000313" key="2">
    <source>
        <dbReference type="Proteomes" id="UP000193648"/>
    </source>
</evidence>
<dbReference type="EMBL" id="MCFF01000012">
    <property type="protein sequence ID" value="ORZ20911.1"/>
    <property type="molecule type" value="Genomic_DNA"/>
</dbReference>
<keyword evidence="2" id="KW-1185">Reference proteome</keyword>
<dbReference type="AlphaFoldDB" id="A0A1Y2GS01"/>
<evidence type="ECO:0000313" key="1">
    <source>
        <dbReference type="EMBL" id="ORZ20911.1"/>
    </source>
</evidence>
<comment type="caution">
    <text evidence="1">The sequence shown here is derived from an EMBL/GenBank/DDBJ whole genome shotgun (WGS) entry which is preliminary data.</text>
</comment>
<dbReference type="Proteomes" id="UP000193648">
    <property type="component" value="Unassembled WGS sequence"/>
</dbReference>
<dbReference type="OrthoDB" id="2382900at2759"/>
<protein>
    <submittedName>
        <fullName evidence="1">Uncharacterized protein</fullName>
    </submittedName>
</protein>
<dbReference type="GeneID" id="33570518"/>
<reference evidence="1 2" key="1">
    <citation type="submission" date="2016-07" db="EMBL/GenBank/DDBJ databases">
        <title>Pervasive Adenine N6-methylation of Active Genes in Fungi.</title>
        <authorList>
            <consortium name="DOE Joint Genome Institute"/>
            <person name="Mondo S.J."/>
            <person name="Dannebaum R.O."/>
            <person name="Kuo R.C."/>
            <person name="Labutti K."/>
            <person name="Haridas S."/>
            <person name="Kuo A."/>
            <person name="Salamov A."/>
            <person name="Ahrendt S.R."/>
            <person name="Lipzen A."/>
            <person name="Sullivan W."/>
            <person name="Andreopoulos W.B."/>
            <person name="Clum A."/>
            <person name="Lindquist E."/>
            <person name="Daum C."/>
            <person name="Ramamoorthy G.K."/>
            <person name="Gryganskyi A."/>
            <person name="Culley D."/>
            <person name="Magnuson J.K."/>
            <person name="James T.Y."/>
            <person name="O'Malley M.A."/>
            <person name="Stajich J.E."/>
            <person name="Spatafora J.W."/>
            <person name="Visel A."/>
            <person name="Grigoriev I.V."/>
        </authorList>
    </citation>
    <scope>NUCLEOTIDE SEQUENCE [LARGE SCALE GENOMIC DNA]</scope>
    <source>
        <strain evidence="1 2">NRRL 3116</strain>
    </source>
</reference>